<proteinExistence type="predicted"/>
<dbReference type="InterPro" id="IPR017853">
    <property type="entry name" value="GH"/>
</dbReference>
<dbReference type="OrthoDB" id="76388at2759"/>
<evidence type="ECO:0000313" key="4">
    <source>
        <dbReference type="EMBL" id="OXA56385.1"/>
    </source>
</evidence>
<dbReference type="AlphaFoldDB" id="A0A226EFM7"/>
<name>A0A226EFM7_FOLCA</name>
<dbReference type="InterPro" id="IPR050314">
    <property type="entry name" value="Glycosyl_Hydrlase_18"/>
</dbReference>
<dbReference type="GO" id="GO:0004568">
    <property type="term" value="F:chitinase activity"/>
    <property type="evidence" value="ECO:0007669"/>
    <property type="project" value="TreeGrafter"/>
</dbReference>
<sequence>MSFCRGGLYFLGVFVLQFLSLNVAAQESNVLVCYYNSESYYRPELPFEPANINATLCTHVIYSYLGMGAEIYNVYSRNPGLDLGPGETEPFPDDPDNSIGELDFIRKTVVLRQDNPAVKVLVSIGGPLQSSRSFSNMARHVANRTLFIRSLIKYVDLYELDGIDLYWKYPGNGDGRPEDGESFVYVMRDLRAAFTNLTTFTGRNYTLTGTLGCTKNVIDAGYDVTGLAQYVDFLNLLCFDFKMYTDSTSNIAHHSPLFHKESDSDPDKQLTAAYGVDYFLSKNATSVSRKLVLGISAHGRTYELGAPDYNNFGQPTMGLGPPGSFTRQQGILSFYEICHEVNKSTSAWQFRYDHDYRIPYICNDIMWIGYDNEISVKEKIDFAIGTKNLGGIAIDFIDYDDFSNLCKSWVSYPLASAIKERLNYWEINKKR</sequence>
<dbReference type="InterPro" id="IPR001223">
    <property type="entry name" value="Glyco_hydro18_cat"/>
</dbReference>
<feature type="chain" id="PRO_5012578783" evidence="2">
    <location>
        <begin position="26"/>
        <end position="431"/>
    </location>
</feature>
<dbReference type="FunFam" id="3.10.50.10:FF:000001">
    <property type="entry name" value="Chitinase 3-like 1"/>
    <property type="match status" value="1"/>
</dbReference>
<gene>
    <name evidence="4" type="ORF">Fcan01_08809</name>
</gene>
<organism evidence="4 5">
    <name type="scientific">Folsomia candida</name>
    <name type="common">Springtail</name>
    <dbReference type="NCBI Taxonomy" id="158441"/>
    <lineage>
        <taxon>Eukaryota</taxon>
        <taxon>Metazoa</taxon>
        <taxon>Ecdysozoa</taxon>
        <taxon>Arthropoda</taxon>
        <taxon>Hexapoda</taxon>
        <taxon>Collembola</taxon>
        <taxon>Entomobryomorpha</taxon>
        <taxon>Isotomoidea</taxon>
        <taxon>Isotomidae</taxon>
        <taxon>Proisotominae</taxon>
        <taxon>Folsomia</taxon>
    </lineage>
</organism>
<keyword evidence="1" id="KW-1015">Disulfide bond</keyword>
<dbReference type="InterPro" id="IPR029070">
    <property type="entry name" value="Chitinase_insertion_sf"/>
</dbReference>
<dbReference type="GO" id="GO:0005975">
    <property type="term" value="P:carbohydrate metabolic process"/>
    <property type="evidence" value="ECO:0007669"/>
    <property type="project" value="InterPro"/>
</dbReference>
<evidence type="ECO:0000256" key="1">
    <source>
        <dbReference type="ARBA" id="ARBA00023157"/>
    </source>
</evidence>
<dbReference type="InterPro" id="IPR011583">
    <property type="entry name" value="Chitinase_II/V-like_cat"/>
</dbReference>
<dbReference type="Proteomes" id="UP000198287">
    <property type="component" value="Unassembled WGS sequence"/>
</dbReference>
<dbReference type="Pfam" id="PF00704">
    <property type="entry name" value="Glyco_hydro_18"/>
    <property type="match status" value="1"/>
</dbReference>
<dbReference type="GO" id="GO:0006032">
    <property type="term" value="P:chitin catabolic process"/>
    <property type="evidence" value="ECO:0007669"/>
    <property type="project" value="TreeGrafter"/>
</dbReference>
<dbReference type="PANTHER" id="PTHR11177">
    <property type="entry name" value="CHITINASE"/>
    <property type="match status" value="1"/>
</dbReference>
<dbReference type="GO" id="GO:0005576">
    <property type="term" value="C:extracellular region"/>
    <property type="evidence" value="ECO:0007669"/>
    <property type="project" value="TreeGrafter"/>
</dbReference>
<reference evidence="4 5" key="1">
    <citation type="submission" date="2015-12" db="EMBL/GenBank/DDBJ databases">
        <title>The genome of Folsomia candida.</title>
        <authorList>
            <person name="Faddeeva A."/>
            <person name="Derks M.F."/>
            <person name="Anvar Y."/>
            <person name="Smit S."/>
            <person name="Van Straalen N."/>
            <person name="Roelofs D."/>
        </authorList>
    </citation>
    <scope>NUCLEOTIDE SEQUENCE [LARGE SCALE GENOMIC DNA]</scope>
    <source>
        <strain evidence="4 5">VU population</strain>
        <tissue evidence="4">Whole body</tissue>
    </source>
</reference>
<keyword evidence="2" id="KW-0732">Signal</keyword>
<feature type="domain" description="GH18" evidence="3">
    <location>
        <begin position="29"/>
        <end position="425"/>
    </location>
</feature>
<feature type="signal peptide" evidence="2">
    <location>
        <begin position="1"/>
        <end position="25"/>
    </location>
</feature>
<dbReference type="EMBL" id="LNIX01000004">
    <property type="protein sequence ID" value="OXA56385.1"/>
    <property type="molecule type" value="Genomic_DNA"/>
</dbReference>
<dbReference type="GO" id="GO:0008061">
    <property type="term" value="F:chitin binding"/>
    <property type="evidence" value="ECO:0007669"/>
    <property type="project" value="InterPro"/>
</dbReference>
<dbReference type="SUPFAM" id="SSF54556">
    <property type="entry name" value="Chitinase insertion domain"/>
    <property type="match status" value="1"/>
</dbReference>
<dbReference type="PANTHER" id="PTHR11177:SF360">
    <property type="entry name" value="CHITINASE 4-RELATED"/>
    <property type="match status" value="1"/>
</dbReference>
<accession>A0A226EFM7</accession>
<dbReference type="STRING" id="158441.A0A226EFM7"/>
<protein>
    <submittedName>
        <fullName evidence="4">Chitotriosidase-1</fullName>
    </submittedName>
</protein>
<dbReference type="Gene3D" id="3.20.20.80">
    <property type="entry name" value="Glycosidases"/>
    <property type="match status" value="1"/>
</dbReference>
<dbReference type="Gene3D" id="3.10.50.10">
    <property type="match status" value="1"/>
</dbReference>
<dbReference type="SUPFAM" id="SSF51445">
    <property type="entry name" value="(Trans)glycosidases"/>
    <property type="match status" value="1"/>
</dbReference>
<keyword evidence="5" id="KW-1185">Reference proteome</keyword>
<comment type="caution">
    <text evidence="4">The sequence shown here is derived from an EMBL/GenBank/DDBJ whole genome shotgun (WGS) entry which is preliminary data.</text>
</comment>
<evidence type="ECO:0000259" key="3">
    <source>
        <dbReference type="PROSITE" id="PS51910"/>
    </source>
</evidence>
<dbReference type="SMART" id="SM00636">
    <property type="entry name" value="Glyco_18"/>
    <property type="match status" value="1"/>
</dbReference>
<evidence type="ECO:0000256" key="2">
    <source>
        <dbReference type="SAM" id="SignalP"/>
    </source>
</evidence>
<dbReference type="PROSITE" id="PS51910">
    <property type="entry name" value="GH18_2"/>
    <property type="match status" value="1"/>
</dbReference>
<evidence type="ECO:0000313" key="5">
    <source>
        <dbReference type="Proteomes" id="UP000198287"/>
    </source>
</evidence>